<proteinExistence type="predicted"/>
<evidence type="ECO:0000313" key="3">
    <source>
        <dbReference type="Proteomes" id="UP000663201"/>
    </source>
</evidence>
<reference evidence="2" key="1">
    <citation type="submission" date="2020-10" db="EMBL/GenBank/DDBJ databases">
        <authorList>
            <person name="Ben Porat S."/>
            <person name="Alkalay-Oren S."/>
            <person name="Coppenhagen-Glazer S."/>
            <person name="Hazan R."/>
        </authorList>
    </citation>
    <scope>NUCLEOTIDE SEQUENCE</scope>
</reference>
<sequence>MADKKLKGLAARGGVRFLGAALCVPAFAACVGWLAVNDALTVGRFCLYLIAFGVCGGVMWPDQEEGEAFLNHIGVGDEKDN</sequence>
<dbReference type="PROSITE" id="PS51257">
    <property type="entry name" value="PROKAR_LIPOPROTEIN"/>
    <property type="match status" value="1"/>
</dbReference>
<dbReference type="RefSeq" id="YP_009997953.1">
    <property type="nucleotide sequence ID" value="NC_052979.1"/>
</dbReference>
<evidence type="ECO:0000313" key="2">
    <source>
        <dbReference type="EMBL" id="QPB11489.1"/>
    </source>
</evidence>
<dbReference type="EMBL" id="MW145139">
    <property type="protein sequence ID" value="QPB11489.1"/>
    <property type="molecule type" value="Genomic_DNA"/>
</dbReference>
<keyword evidence="3" id="KW-1185">Reference proteome</keyword>
<keyword evidence="1" id="KW-0812">Transmembrane</keyword>
<name>A0A873WLZ9_9CAUD</name>
<keyword evidence="1" id="KW-1133">Transmembrane helix</keyword>
<organism evidence="2 3">
    <name type="scientific">Providencia phage Kokobel1</name>
    <dbReference type="NCBI Taxonomy" id="2783540"/>
    <lineage>
        <taxon>Viruses</taxon>
        <taxon>Duplodnaviria</taxon>
        <taxon>Heunggongvirae</taxon>
        <taxon>Uroviricota</taxon>
        <taxon>Caudoviricetes</taxon>
        <taxon>Casjensviridae</taxon>
        <taxon>Kokobelvirus</taxon>
        <taxon>Kokobelvirus kokobel1</taxon>
    </lineage>
</organism>
<dbReference type="KEGG" id="vg:62680468"/>
<accession>A0A873WLZ9</accession>
<feature type="transmembrane region" description="Helical" evidence="1">
    <location>
        <begin position="15"/>
        <end position="36"/>
    </location>
</feature>
<evidence type="ECO:0000256" key="1">
    <source>
        <dbReference type="SAM" id="Phobius"/>
    </source>
</evidence>
<dbReference type="GeneID" id="62680468"/>
<protein>
    <submittedName>
        <fullName evidence="2">Uncharacterized protein</fullName>
    </submittedName>
</protein>
<keyword evidence="1" id="KW-0472">Membrane</keyword>
<dbReference type="Proteomes" id="UP000663201">
    <property type="component" value="Segment"/>
</dbReference>
<feature type="transmembrane region" description="Helical" evidence="1">
    <location>
        <begin position="42"/>
        <end position="60"/>
    </location>
</feature>